<dbReference type="InterPro" id="IPR023187">
    <property type="entry name" value="Tscrpt_reg_MarR-type_CS"/>
</dbReference>
<dbReference type="Gene3D" id="1.10.10.10">
    <property type="entry name" value="Winged helix-like DNA-binding domain superfamily/Winged helix DNA-binding domain"/>
    <property type="match status" value="1"/>
</dbReference>
<keyword evidence="1" id="KW-0805">Transcription regulation</keyword>
<keyword evidence="2" id="KW-0238">DNA-binding</keyword>
<name>A0A8J3Z0Q3_9ACTN</name>
<evidence type="ECO:0000256" key="1">
    <source>
        <dbReference type="ARBA" id="ARBA00023015"/>
    </source>
</evidence>
<dbReference type="PANTHER" id="PTHR33164:SF43">
    <property type="entry name" value="HTH-TYPE TRANSCRIPTIONAL REPRESSOR YETL"/>
    <property type="match status" value="1"/>
</dbReference>
<dbReference type="InterPro" id="IPR036388">
    <property type="entry name" value="WH-like_DNA-bd_sf"/>
</dbReference>
<dbReference type="PROSITE" id="PS50995">
    <property type="entry name" value="HTH_MARR_2"/>
    <property type="match status" value="1"/>
</dbReference>
<evidence type="ECO:0000313" key="5">
    <source>
        <dbReference type="EMBL" id="GIJ55169.1"/>
    </source>
</evidence>
<accession>A0A8J3Z0Q3</accession>
<dbReference type="Proteomes" id="UP000612585">
    <property type="component" value="Unassembled WGS sequence"/>
</dbReference>
<comment type="caution">
    <text evidence="5">The sequence shown here is derived from an EMBL/GenBank/DDBJ whole genome shotgun (WGS) entry which is preliminary data.</text>
</comment>
<dbReference type="GO" id="GO:0006950">
    <property type="term" value="P:response to stress"/>
    <property type="evidence" value="ECO:0007669"/>
    <property type="project" value="TreeGrafter"/>
</dbReference>
<sequence length="182" mass="19412">MRGWAIARRRGGETLPDIPDVDVGDPVALAAAVDAATRALVITLGRAEEEVLPRVSVSQLRALLIISRQAPTNLNQLAEELGAIPSSASRLCDRLVAAGLVTRRPGSVDRREVELRVSAEGQRLVDGLRETRVSQLATVLAAMSADGRRALLQGLREFERAAERLENAAAASDDPPADHDVA</sequence>
<evidence type="ECO:0000313" key="6">
    <source>
        <dbReference type="Proteomes" id="UP000612585"/>
    </source>
</evidence>
<feature type="domain" description="HTH marR-type" evidence="4">
    <location>
        <begin position="26"/>
        <end position="160"/>
    </location>
</feature>
<dbReference type="InterPro" id="IPR000835">
    <property type="entry name" value="HTH_MarR-typ"/>
</dbReference>
<evidence type="ECO:0000256" key="3">
    <source>
        <dbReference type="ARBA" id="ARBA00023163"/>
    </source>
</evidence>
<dbReference type="PROSITE" id="PS01117">
    <property type="entry name" value="HTH_MARR_1"/>
    <property type="match status" value="1"/>
</dbReference>
<protein>
    <recommendedName>
        <fullName evidence="4">HTH marR-type domain-containing protein</fullName>
    </recommendedName>
</protein>
<dbReference type="SUPFAM" id="SSF46785">
    <property type="entry name" value="Winged helix' DNA-binding domain"/>
    <property type="match status" value="1"/>
</dbReference>
<keyword evidence="3" id="KW-0804">Transcription</keyword>
<gene>
    <name evidence="5" type="ORF">Vau01_026850</name>
</gene>
<dbReference type="GO" id="GO:0003700">
    <property type="term" value="F:DNA-binding transcription factor activity"/>
    <property type="evidence" value="ECO:0007669"/>
    <property type="project" value="InterPro"/>
</dbReference>
<reference evidence="5" key="1">
    <citation type="submission" date="2021-01" db="EMBL/GenBank/DDBJ databases">
        <title>Whole genome shotgun sequence of Virgisporangium aurantiacum NBRC 16421.</title>
        <authorList>
            <person name="Komaki H."/>
            <person name="Tamura T."/>
        </authorList>
    </citation>
    <scope>NUCLEOTIDE SEQUENCE</scope>
    <source>
        <strain evidence="5">NBRC 16421</strain>
    </source>
</reference>
<dbReference type="PANTHER" id="PTHR33164">
    <property type="entry name" value="TRANSCRIPTIONAL REGULATOR, MARR FAMILY"/>
    <property type="match status" value="1"/>
</dbReference>
<keyword evidence="6" id="KW-1185">Reference proteome</keyword>
<organism evidence="5 6">
    <name type="scientific">Virgisporangium aurantiacum</name>
    <dbReference type="NCBI Taxonomy" id="175570"/>
    <lineage>
        <taxon>Bacteria</taxon>
        <taxon>Bacillati</taxon>
        <taxon>Actinomycetota</taxon>
        <taxon>Actinomycetes</taxon>
        <taxon>Micromonosporales</taxon>
        <taxon>Micromonosporaceae</taxon>
        <taxon>Virgisporangium</taxon>
    </lineage>
</organism>
<dbReference type="EMBL" id="BOPG01000014">
    <property type="protein sequence ID" value="GIJ55169.1"/>
    <property type="molecule type" value="Genomic_DNA"/>
</dbReference>
<dbReference type="InterPro" id="IPR039422">
    <property type="entry name" value="MarR/SlyA-like"/>
</dbReference>
<evidence type="ECO:0000259" key="4">
    <source>
        <dbReference type="PROSITE" id="PS50995"/>
    </source>
</evidence>
<dbReference type="SMART" id="SM00347">
    <property type="entry name" value="HTH_MARR"/>
    <property type="match status" value="1"/>
</dbReference>
<dbReference type="GO" id="GO:0003677">
    <property type="term" value="F:DNA binding"/>
    <property type="evidence" value="ECO:0007669"/>
    <property type="project" value="UniProtKB-KW"/>
</dbReference>
<evidence type="ECO:0000256" key="2">
    <source>
        <dbReference type="ARBA" id="ARBA00023125"/>
    </source>
</evidence>
<proteinExistence type="predicted"/>
<dbReference type="Pfam" id="PF01047">
    <property type="entry name" value="MarR"/>
    <property type="match status" value="1"/>
</dbReference>
<dbReference type="InterPro" id="IPR036390">
    <property type="entry name" value="WH_DNA-bd_sf"/>
</dbReference>
<dbReference type="AlphaFoldDB" id="A0A8J3Z0Q3"/>